<dbReference type="InterPro" id="IPR035304">
    <property type="entry name" value="AHL_synthase"/>
</dbReference>
<name>A0A289GHZ1_VIBAN</name>
<evidence type="ECO:0000256" key="2">
    <source>
        <dbReference type="ARBA" id="ARBA00012340"/>
    </source>
</evidence>
<evidence type="ECO:0000256" key="1">
    <source>
        <dbReference type="ARBA" id="ARBA00009683"/>
    </source>
</evidence>
<dbReference type="Proteomes" id="UP000256923">
    <property type="component" value="Chromosome 2"/>
</dbReference>
<dbReference type="EMBL" id="CP034673">
    <property type="protein sequence ID" value="AZS27331.1"/>
    <property type="molecule type" value="Genomic_DNA"/>
</dbReference>
<keyword evidence="5" id="KW-0949">S-adenosyl-L-methionine</keyword>
<evidence type="ECO:0000313" key="9">
    <source>
        <dbReference type="Proteomes" id="UP000256923"/>
    </source>
</evidence>
<evidence type="ECO:0000256" key="5">
    <source>
        <dbReference type="ARBA" id="ARBA00022691"/>
    </source>
</evidence>
<evidence type="ECO:0000313" key="8">
    <source>
        <dbReference type="EMBL" id="AZS27331.1"/>
    </source>
</evidence>
<evidence type="ECO:0000256" key="7">
    <source>
        <dbReference type="ARBA" id="ARBA00048576"/>
    </source>
</evidence>
<sequence>MKIISSLGSRLTSSLPIEKKQRALVEFVINTYQPQQRADLFRAVTDHRKNQLLNLFPEHHNKSFSVLFELMDYRELIRRYPNTLDEEIAYLEQAVSECYSHWLDFWCECEIAAIKTLFPIEADAPPRIELPLKDCAYRGFLIDQIEDSELWVTTPSHPQKMPIKDAITLSNLELFIKGEKWYEMLPLLSLSQKGKHFVLLKHPDNEASPTLVASMLVQDWSVNQTWLSYAQQFSNEQWQFCLPDHSYDVLMELQLFKPALSKCDSLPEFDHQFRRQLTGTQAVCEVLRLTVSGNAQQKLYFLYLAQKKLIQILNQMGYKIGFTIIEQPFILNFYQTIEPKSYFRSGYNDLNNNGKQSYRGFWIIERMDKVFSDTNFRDYRHAVSQRRKYDLTKRKEKEYA</sequence>
<dbReference type="Pfam" id="PF17327">
    <property type="entry name" value="AHL_synthase"/>
    <property type="match status" value="1"/>
</dbReference>
<evidence type="ECO:0000256" key="4">
    <source>
        <dbReference type="ARBA" id="ARBA00022679"/>
    </source>
</evidence>
<comment type="similarity">
    <text evidence="1">Belongs to the LuxM / VanM family.</text>
</comment>
<keyword evidence="8" id="KW-0012">Acyltransferase</keyword>
<dbReference type="GO" id="GO:0009372">
    <property type="term" value="P:quorum sensing"/>
    <property type="evidence" value="ECO:0007669"/>
    <property type="project" value="UniProtKB-KW"/>
</dbReference>
<gene>
    <name evidence="8" type="primary">vanM</name>
    <name evidence="8" type="ORF">DYL72_20895</name>
</gene>
<comment type="catalytic activity">
    <reaction evidence="7">
        <text>a fatty acyl-[ACP] + S-adenosyl-L-methionine = an N-acyl-L-homoserine lactone + S-methyl-5'-thioadenosine + holo-[ACP] + H(+)</text>
        <dbReference type="Rhea" id="RHEA:10096"/>
        <dbReference type="Rhea" id="RHEA-COMP:9685"/>
        <dbReference type="Rhea" id="RHEA-COMP:14125"/>
        <dbReference type="ChEBI" id="CHEBI:15378"/>
        <dbReference type="ChEBI" id="CHEBI:17509"/>
        <dbReference type="ChEBI" id="CHEBI:55474"/>
        <dbReference type="ChEBI" id="CHEBI:59789"/>
        <dbReference type="ChEBI" id="CHEBI:64479"/>
        <dbReference type="ChEBI" id="CHEBI:138651"/>
        <dbReference type="EC" id="2.3.1.184"/>
    </reaction>
</comment>
<keyword evidence="4 8" id="KW-0808">Transferase</keyword>
<accession>A0A289GHZ1</accession>
<proteinExistence type="inferred from homology"/>
<keyword evidence="6" id="KW-0071">Autoinducer synthesis</keyword>
<dbReference type="EC" id="2.3.1.184" evidence="2"/>
<evidence type="ECO:0000256" key="6">
    <source>
        <dbReference type="ARBA" id="ARBA00022929"/>
    </source>
</evidence>
<dbReference type="AlphaFoldDB" id="A0A289GHZ1"/>
<protein>
    <recommendedName>
        <fullName evidence="2">acyl-homoserine-lactone synthase</fullName>
        <ecNumber evidence="2">2.3.1.184</ecNumber>
    </recommendedName>
</protein>
<evidence type="ECO:0000256" key="3">
    <source>
        <dbReference type="ARBA" id="ARBA00022654"/>
    </source>
</evidence>
<dbReference type="RefSeq" id="WP_019281871.1">
    <property type="nucleotide sequence ID" value="NZ_CP022100.1"/>
</dbReference>
<reference evidence="8 9" key="1">
    <citation type="submission" date="2018-12" db="EMBL/GenBank/DDBJ databases">
        <title>Characterization and Draft Genome of Vibrio anguillarum J360 Marine Pathogen Isolated from an Outbreak in Lumpfish (Cyclopterus lumpus).</title>
        <authorList>
            <person name="Vasquez J.I."/>
            <person name="Cao T."/>
            <person name="Chakraborty S."/>
            <person name="Gnanagobal H."/>
            <person name="Wescot J."/>
            <person name="Boyce D."/>
            <person name="Santander J."/>
        </authorList>
    </citation>
    <scope>NUCLEOTIDE SEQUENCE [LARGE SCALE GENOMIC DNA]</scope>
    <source>
        <strain evidence="8 9">J360</strain>
    </source>
</reference>
<dbReference type="GO" id="GO:0061579">
    <property type="term" value="F:N-acyl homoserine lactone synthase activity"/>
    <property type="evidence" value="ECO:0007669"/>
    <property type="project" value="UniProtKB-EC"/>
</dbReference>
<keyword evidence="3" id="KW-0673">Quorum sensing</keyword>
<organism evidence="8 9">
    <name type="scientific">Vibrio anguillarum</name>
    <name type="common">Listonella anguillarum</name>
    <dbReference type="NCBI Taxonomy" id="55601"/>
    <lineage>
        <taxon>Bacteria</taxon>
        <taxon>Pseudomonadati</taxon>
        <taxon>Pseudomonadota</taxon>
        <taxon>Gammaproteobacteria</taxon>
        <taxon>Vibrionales</taxon>
        <taxon>Vibrionaceae</taxon>
        <taxon>Vibrio</taxon>
    </lineage>
</organism>